<evidence type="ECO:0000313" key="1">
    <source>
        <dbReference type="EMBL" id="JAD57057.1"/>
    </source>
</evidence>
<reference evidence="1" key="1">
    <citation type="submission" date="2014-09" db="EMBL/GenBank/DDBJ databases">
        <authorList>
            <person name="Magalhaes I.L.F."/>
            <person name="Oliveira U."/>
            <person name="Santos F.R."/>
            <person name="Vidigal T.H.D.A."/>
            <person name="Brescovit A.D."/>
            <person name="Santos A.J."/>
        </authorList>
    </citation>
    <scope>NUCLEOTIDE SEQUENCE</scope>
    <source>
        <tissue evidence="1">Shoot tissue taken approximately 20 cm above the soil surface</tissue>
    </source>
</reference>
<protein>
    <submittedName>
        <fullName evidence="1">TIDP9204</fullName>
    </submittedName>
</protein>
<name>A0A0A9BCN8_ARUDO</name>
<dbReference type="EMBL" id="GBRH01240838">
    <property type="protein sequence ID" value="JAD57057.1"/>
    <property type="molecule type" value="Transcribed_RNA"/>
</dbReference>
<reference evidence="1" key="2">
    <citation type="journal article" date="2015" name="Data Brief">
        <title>Shoot transcriptome of the giant reed, Arundo donax.</title>
        <authorList>
            <person name="Barrero R.A."/>
            <person name="Guerrero F.D."/>
            <person name="Moolhuijzen P."/>
            <person name="Goolsby J.A."/>
            <person name="Tidwell J."/>
            <person name="Bellgard S.E."/>
            <person name="Bellgard M.I."/>
        </authorList>
    </citation>
    <scope>NUCLEOTIDE SEQUENCE</scope>
    <source>
        <tissue evidence="1">Shoot tissue taken approximately 20 cm above the soil surface</tissue>
    </source>
</reference>
<dbReference type="AlphaFoldDB" id="A0A0A9BCN8"/>
<proteinExistence type="predicted"/>
<sequence>MVEEIWQELSKAKYIEWEGLSRERATQLHKLKVACQEAIRNYNSHGNPAADAPEEQLNELEEVFRFLTISVAKSHLISSETQLSPQVELPTRELYFLTIFIWLGSLTP</sequence>
<accession>A0A0A9BCN8</accession>
<organism evidence="1">
    <name type="scientific">Arundo donax</name>
    <name type="common">Giant reed</name>
    <name type="synonym">Donax arundinaceus</name>
    <dbReference type="NCBI Taxonomy" id="35708"/>
    <lineage>
        <taxon>Eukaryota</taxon>
        <taxon>Viridiplantae</taxon>
        <taxon>Streptophyta</taxon>
        <taxon>Embryophyta</taxon>
        <taxon>Tracheophyta</taxon>
        <taxon>Spermatophyta</taxon>
        <taxon>Magnoliopsida</taxon>
        <taxon>Liliopsida</taxon>
        <taxon>Poales</taxon>
        <taxon>Poaceae</taxon>
        <taxon>PACMAD clade</taxon>
        <taxon>Arundinoideae</taxon>
        <taxon>Arundineae</taxon>
        <taxon>Arundo</taxon>
    </lineage>
</organism>